<dbReference type="Gene3D" id="1.20.1560.10">
    <property type="entry name" value="ABC transporter type 1, transmembrane domain"/>
    <property type="match status" value="1"/>
</dbReference>
<feature type="compositionally biased region" description="Basic and acidic residues" evidence="7">
    <location>
        <begin position="71"/>
        <end position="80"/>
    </location>
</feature>
<reference evidence="12" key="1">
    <citation type="submission" date="2017-09" db="EMBL/GenBank/DDBJ databases">
        <authorList>
            <person name="Zhang Y."/>
            <person name="Huang X."/>
            <person name="Liu J."/>
            <person name="Lu L."/>
            <person name="Peng K."/>
        </authorList>
    </citation>
    <scope>NUCLEOTIDE SEQUENCE [LARGE SCALE GENOMIC DNA]</scope>
    <source>
        <strain evidence="12">S-XJ-1</strain>
    </source>
</reference>
<dbReference type="Pfam" id="PF00005">
    <property type="entry name" value="ABC_tran"/>
    <property type="match status" value="1"/>
</dbReference>
<dbReference type="InterPro" id="IPR036640">
    <property type="entry name" value="ABC1_TM_sf"/>
</dbReference>
<dbReference type="PROSITE" id="PS00211">
    <property type="entry name" value="ABC_TRANSPORTER_1"/>
    <property type="match status" value="1"/>
</dbReference>
<dbReference type="CDD" id="cd03228">
    <property type="entry name" value="ABCC_MRP_Like"/>
    <property type="match status" value="1"/>
</dbReference>
<dbReference type="InterPro" id="IPR039421">
    <property type="entry name" value="Type_1_exporter"/>
</dbReference>
<proteinExistence type="predicted"/>
<feature type="region of interest" description="Disordered" evidence="7">
    <location>
        <begin position="1"/>
        <end position="82"/>
    </location>
</feature>
<feature type="transmembrane region" description="Helical" evidence="8">
    <location>
        <begin position="363"/>
        <end position="382"/>
    </location>
</feature>
<dbReference type="Gene3D" id="3.40.50.300">
    <property type="entry name" value="P-loop containing nucleotide triphosphate hydrolases"/>
    <property type="match status" value="1"/>
</dbReference>
<keyword evidence="4 11" id="KW-0067">ATP-binding</keyword>
<dbReference type="InterPro" id="IPR011527">
    <property type="entry name" value="ABC1_TM_dom"/>
</dbReference>
<feature type="domain" description="ABC transporter" evidence="9">
    <location>
        <begin position="436"/>
        <end position="668"/>
    </location>
</feature>
<dbReference type="GO" id="GO:0140359">
    <property type="term" value="F:ABC-type transporter activity"/>
    <property type="evidence" value="ECO:0007669"/>
    <property type="project" value="InterPro"/>
</dbReference>
<dbReference type="PROSITE" id="PS50929">
    <property type="entry name" value="ABC_TM1F"/>
    <property type="match status" value="1"/>
</dbReference>
<dbReference type="SMART" id="SM00382">
    <property type="entry name" value="AAA"/>
    <property type="match status" value="1"/>
</dbReference>
<dbReference type="Pfam" id="PF00664">
    <property type="entry name" value="ABC_membrane"/>
    <property type="match status" value="1"/>
</dbReference>
<dbReference type="PANTHER" id="PTHR24221">
    <property type="entry name" value="ATP-BINDING CASSETTE SUB-FAMILY B"/>
    <property type="match status" value="1"/>
</dbReference>
<feature type="transmembrane region" description="Helical" evidence="8">
    <location>
        <begin position="245"/>
        <end position="262"/>
    </location>
</feature>
<keyword evidence="3" id="KW-0547">Nucleotide-binding</keyword>
<keyword evidence="6 8" id="KW-0472">Membrane</keyword>
<feature type="compositionally biased region" description="Gly residues" evidence="7">
    <location>
        <begin position="19"/>
        <end position="29"/>
    </location>
</feature>
<evidence type="ECO:0000256" key="7">
    <source>
        <dbReference type="SAM" id="MobiDB-lite"/>
    </source>
</evidence>
<evidence type="ECO:0000256" key="1">
    <source>
        <dbReference type="ARBA" id="ARBA00004651"/>
    </source>
</evidence>
<dbReference type="OrthoDB" id="9806127at2"/>
<evidence type="ECO:0000259" key="10">
    <source>
        <dbReference type="PROSITE" id="PS50929"/>
    </source>
</evidence>
<evidence type="ECO:0000256" key="2">
    <source>
        <dbReference type="ARBA" id="ARBA00022692"/>
    </source>
</evidence>
<dbReference type="PANTHER" id="PTHR24221:SF590">
    <property type="entry name" value="COMPONENT LINKED WITH THE ASSEMBLY OF CYTOCHROME' TRANSPORT TRANSMEMBRANE ATP-BINDING PROTEIN ABC TRANSPORTER CYDD-RELATED"/>
    <property type="match status" value="1"/>
</dbReference>
<feature type="transmembrane region" description="Helical" evidence="8">
    <location>
        <begin position="148"/>
        <end position="169"/>
    </location>
</feature>
<keyword evidence="2 8" id="KW-0812">Transmembrane</keyword>
<comment type="subcellular location">
    <subcellularLocation>
        <location evidence="1">Cell membrane</location>
        <topology evidence="1">Multi-pass membrane protein</topology>
    </subcellularLocation>
</comment>
<feature type="transmembrane region" description="Helical" evidence="8">
    <location>
        <begin position="330"/>
        <end position="351"/>
    </location>
</feature>
<keyword evidence="5 8" id="KW-1133">Transmembrane helix</keyword>
<dbReference type="PROSITE" id="PS50893">
    <property type="entry name" value="ABC_TRANSPORTER_2"/>
    <property type="match status" value="1"/>
</dbReference>
<accession>A0A2A2WLU3</accession>
<dbReference type="GO" id="GO:0005886">
    <property type="term" value="C:plasma membrane"/>
    <property type="evidence" value="ECO:0007669"/>
    <property type="project" value="UniProtKB-SubCell"/>
</dbReference>
<dbReference type="InterPro" id="IPR003593">
    <property type="entry name" value="AAA+_ATPase"/>
</dbReference>
<evidence type="ECO:0000256" key="4">
    <source>
        <dbReference type="ARBA" id="ARBA00022840"/>
    </source>
</evidence>
<evidence type="ECO:0000256" key="3">
    <source>
        <dbReference type="ARBA" id="ARBA00022741"/>
    </source>
</evidence>
<comment type="caution">
    <text evidence="11">The sequence shown here is derived from an EMBL/GenBank/DDBJ whole genome shotgun (WGS) entry which is preliminary data.</text>
</comment>
<sequence>MGGPGRRRTSSGGRSPRGPEGGRGGGRTGRPGVPLRSLGAGGLGVDPGGWRRSAYEPGVAGPFDPHLPPARPDRPSERRAAVSASGFDYRAVPRLVRPHLGGSRRLLAAAVALAVVSAFAELAVPYAVYRLLVHLVVGHGGMAAPQAVALAAAGVAVTYLTFGAATALAHRAAFDVIARIRITLGDAWSGADLSDLSDRHTASARSAAGEEVERLEGILAHGVPEFAASVTVWLAMTVWLLGEDWRLALACAAVAPLAFWTMRRAMRSNAHRMGEFVEANAAMGRAMMDQLTALAEIRVFGARTSGSTAVSAIPRTASLQSAWGAAFLRWGAWFSPLVTATPAVVAVLGAWLLAAGRLEVETFLLLVVLAPAYTVPLVTLFYRMHSLPLAAASARAVEEQLDLSPLELAPLDLAPLDPAPPSPTTVASREPRDRAVVVDGLDFGHRGRESTLRRVSFRVPEGATVALVGESGSGKTTLLEVIAGVRRPPVGEVTLGGVPTADLLGAPGRRWVSLAAQNPLLFAGSIGENLRMGAPDAPDGLLLDALEAVGLLGELGDPVLERRLGESGAGLSGGQRQRLALARALVVDAWLVLMDEPTASVDPLTEDELWESISRWCRGRTLVMATHRIALARRADHIVVLDRGAIAEQGTHDDLLGRGGLYAELTEAESRAGAGIR</sequence>
<dbReference type="Proteomes" id="UP000218810">
    <property type="component" value="Unassembled WGS sequence"/>
</dbReference>
<evidence type="ECO:0000313" key="11">
    <source>
        <dbReference type="EMBL" id="PAY21924.1"/>
    </source>
</evidence>
<dbReference type="InterPro" id="IPR003439">
    <property type="entry name" value="ABC_transporter-like_ATP-bd"/>
</dbReference>
<evidence type="ECO:0000256" key="6">
    <source>
        <dbReference type="ARBA" id="ARBA00023136"/>
    </source>
</evidence>
<keyword evidence="12" id="KW-1185">Reference proteome</keyword>
<dbReference type="GO" id="GO:0016887">
    <property type="term" value="F:ATP hydrolysis activity"/>
    <property type="evidence" value="ECO:0007669"/>
    <property type="project" value="InterPro"/>
</dbReference>
<gene>
    <name evidence="11" type="ORF">CEY15_16240</name>
</gene>
<dbReference type="SUPFAM" id="SSF90123">
    <property type="entry name" value="ABC transporter transmembrane region"/>
    <property type="match status" value="1"/>
</dbReference>
<feature type="transmembrane region" description="Helical" evidence="8">
    <location>
        <begin position="106"/>
        <end position="128"/>
    </location>
</feature>
<organism evidence="11 12">
    <name type="scientific">Dietzia natronolimnaea</name>
    <dbReference type="NCBI Taxonomy" id="161920"/>
    <lineage>
        <taxon>Bacteria</taxon>
        <taxon>Bacillati</taxon>
        <taxon>Actinomycetota</taxon>
        <taxon>Actinomycetes</taxon>
        <taxon>Mycobacteriales</taxon>
        <taxon>Dietziaceae</taxon>
        <taxon>Dietzia</taxon>
    </lineage>
</organism>
<feature type="domain" description="ABC transmembrane type-1" evidence="10">
    <location>
        <begin position="108"/>
        <end position="389"/>
    </location>
</feature>
<evidence type="ECO:0000259" key="9">
    <source>
        <dbReference type="PROSITE" id="PS50893"/>
    </source>
</evidence>
<dbReference type="InterPro" id="IPR017871">
    <property type="entry name" value="ABC_transporter-like_CS"/>
</dbReference>
<dbReference type="InterPro" id="IPR027417">
    <property type="entry name" value="P-loop_NTPase"/>
</dbReference>
<dbReference type="GO" id="GO:0005524">
    <property type="term" value="F:ATP binding"/>
    <property type="evidence" value="ECO:0007669"/>
    <property type="project" value="UniProtKB-KW"/>
</dbReference>
<evidence type="ECO:0000256" key="5">
    <source>
        <dbReference type="ARBA" id="ARBA00022989"/>
    </source>
</evidence>
<dbReference type="AlphaFoldDB" id="A0A2A2WLU3"/>
<protein>
    <submittedName>
        <fullName evidence="11">Multidrug ABC transporter ATP-binding protein</fullName>
    </submittedName>
</protein>
<name>A0A2A2WLU3_9ACTN</name>
<evidence type="ECO:0000313" key="12">
    <source>
        <dbReference type="Proteomes" id="UP000218810"/>
    </source>
</evidence>
<evidence type="ECO:0000256" key="8">
    <source>
        <dbReference type="SAM" id="Phobius"/>
    </source>
</evidence>
<dbReference type="EMBL" id="NTGA01000035">
    <property type="protein sequence ID" value="PAY21924.1"/>
    <property type="molecule type" value="Genomic_DNA"/>
</dbReference>
<dbReference type="SUPFAM" id="SSF52540">
    <property type="entry name" value="P-loop containing nucleoside triphosphate hydrolases"/>
    <property type="match status" value="1"/>
</dbReference>